<feature type="compositionally biased region" description="Basic and acidic residues" evidence="1">
    <location>
        <begin position="10"/>
        <end position="33"/>
    </location>
</feature>
<dbReference type="AlphaFoldDB" id="A0AAV3UD46"/>
<reference evidence="2 3" key="1">
    <citation type="journal article" date="2019" name="Int. J. Syst. Evol. Microbiol.">
        <title>The Global Catalogue of Microorganisms (GCM) 10K type strain sequencing project: providing services to taxonomists for standard genome sequencing and annotation.</title>
        <authorList>
            <consortium name="The Broad Institute Genomics Platform"/>
            <consortium name="The Broad Institute Genome Sequencing Center for Infectious Disease"/>
            <person name="Wu L."/>
            <person name="Ma J."/>
        </authorList>
    </citation>
    <scope>NUCLEOTIDE SEQUENCE [LARGE SCALE GENOMIC DNA]</scope>
    <source>
        <strain evidence="2 3">JCM 17504</strain>
    </source>
</reference>
<dbReference type="Proteomes" id="UP001501729">
    <property type="component" value="Unassembled WGS sequence"/>
</dbReference>
<feature type="compositionally biased region" description="Low complexity" evidence="1">
    <location>
        <begin position="44"/>
        <end position="54"/>
    </location>
</feature>
<dbReference type="GO" id="GO:0031412">
    <property type="term" value="P:gas vesicle organization"/>
    <property type="evidence" value="ECO:0007669"/>
    <property type="project" value="InterPro"/>
</dbReference>
<dbReference type="RefSeq" id="WP_227775561.1">
    <property type="nucleotide sequence ID" value="NZ_BAABKX010000001.1"/>
</dbReference>
<dbReference type="GeneID" id="68611317"/>
<evidence type="ECO:0008006" key="4">
    <source>
        <dbReference type="Google" id="ProtNLM"/>
    </source>
</evidence>
<proteinExistence type="predicted"/>
<dbReference type="EMBL" id="BAABKX010000001">
    <property type="protein sequence ID" value="GAA5043248.1"/>
    <property type="molecule type" value="Genomic_DNA"/>
</dbReference>
<evidence type="ECO:0000313" key="2">
    <source>
        <dbReference type="EMBL" id="GAA5043248.1"/>
    </source>
</evidence>
<dbReference type="InterPro" id="IPR008634">
    <property type="entry name" value="Gas-vesicle_GvpO"/>
</dbReference>
<evidence type="ECO:0000256" key="1">
    <source>
        <dbReference type="SAM" id="MobiDB-lite"/>
    </source>
</evidence>
<gene>
    <name evidence="2" type="ORF">GCM10025751_07680</name>
</gene>
<dbReference type="InterPro" id="IPR043914">
    <property type="entry name" value="DUF5763"/>
</dbReference>
<keyword evidence="3" id="KW-1185">Reference proteome</keyword>
<dbReference type="InterPro" id="IPR054824">
    <property type="entry name" value="GvpO-like_N"/>
</dbReference>
<name>A0AAV3UD46_9EURY</name>
<organism evidence="2 3">
    <name type="scientific">Haladaptatus pallidirubidus</name>
    <dbReference type="NCBI Taxonomy" id="1008152"/>
    <lineage>
        <taxon>Archaea</taxon>
        <taxon>Methanobacteriati</taxon>
        <taxon>Methanobacteriota</taxon>
        <taxon>Stenosarchaea group</taxon>
        <taxon>Halobacteria</taxon>
        <taxon>Halobacteriales</taxon>
        <taxon>Haladaptataceae</taxon>
        <taxon>Haladaptatus</taxon>
    </lineage>
</organism>
<dbReference type="Pfam" id="PF19067">
    <property type="entry name" value="DUF5763"/>
    <property type="match status" value="1"/>
</dbReference>
<feature type="compositionally biased region" description="Acidic residues" evidence="1">
    <location>
        <begin position="57"/>
        <end position="86"/>
    </location>
</feature>
<feature type="region of interest" description="Disordered" evidence="1">
    <location>
        <begin position="1"/>
        <end position="97"/>
    </location>
</feature>
<protein>
    <recommendedName>
        <fullName evidence="4">Gas vesicle synthesis protein GvpO</fullName>
    </recommendedName>
</protein>
<comment type="caution">
    <text evidence="2">The sequence shown here is derived from an EMBL/GenBank/DDBJ whole genome shotgun (WGS) entry which is preliminary data.</text>
</comment>
<accession>A0AAV3UD46</accession>
<dbReference type="Pfam" id="PF05800">
    <property type="entry name" value="GvpO"/>
    <property type="match status" value="1"/>
</dbReference>
<dbReference type="NCBIfam" id="NF045806">
    <property type="entry name" value="GvpO_arch_Nterm"/>
    <property type="match status" value="1"/>
</dbReference>
<sequence length="179" mass="19594">MSEAEQCRALTEDGERCSRPAQDDGFCHQHDSSDETIDEGSESDGGQNDDNQSDGGEHEESDVSQETEQSEQEAESDDANATEETADGSADQNGEFDVMAVRGAIEDVASDLVGHPLDGIIEIAEDDDGWQVVVEMVERSSIPDTQDILGQYAVSLDESGDVTGYRLRERYRRGDDREQ</sequence>
<evidence type="ECO:0000313" key="3">
    <source>
        <dbReference type="Proteomes" id="UP001501729"/>
    </source>
</evidence>